<protein>
    <submittedName>
        <fullName evidence="5">Ribosomal protein S5-alanine N-acetyltransferase</fullName>
    </submittedName>
</protein>
<keyword evidence="5" id="KW-0687">Ribonucleoprotein</keyword>
<evidence type="ECO:0000313" key="6">
    <source>
        <dbReference type="Proteomes" id="UP000809621"/>
    </source>
</evidence>
<dbReference type="PANTHER" id="PTHR43792:SF8">
    <property type="entry name" value="[RIBOSOMAL PROTEIN US5]-ALANINE N-ACETYLTRANSFERASE"/>
    <property type="match status" value="1"/>
</dbReference>
<dbReference type="PANTHER" id="PTHR43792">
    <property type="entry name" value="GNAT FAMILY, PUTATIVE (AFU_ORTHOLOGUE AFUA_3G00765)-RELATED-RELATED"/>
    <property type="match status" value="1"/>
</dbReference>
<sequence>MKTNDCIHQESDFILRLAAPEDAGRISDYFLQNREHLKPWDPKREEAFYTLQGWRQKLIKLNELHQHDLAFYCVIVDSDGVMLGTISFSNLTQFPFHACNVGYSLARSAQGRGIMRRALKAACQWMFAEKGLHRIMAAYIPRNVRSANVLESLGFEKEGLAKQYLLIDGQWQDHVLTSLINQQWKAQ</sequence>
<dbReference type="InterPro" id="IPR000182">
    <property type="entry name" value="GNAT_dom"/>
</dbReference>
<evidence type="ECO:0000313" key="5">
    <source>
        <dbReference type="EMBL" id="MBM7035890.1"/>
    </source>
</evidence>
<evidence type="ECO:0000256" key="3">
    <source>
        <dbReference type="ARBA" id="ARBA00038502"/>
    </source>
</evidence>
<dbReference type="EMBL" id="JAFEUM010000002">
    <property type="protein sequence ID" value="MBM7035890.1"/>
    <property type="molecule type" value="Genomic_DNA"/>
</dbReference>
<gene>
    <name evidence="5" type="primary">rimJ</name>
    <name evidence="5" type="ORF">JQC93_05665</name>
</gene>
<comment type="similarity">
    <text evidence="3">Belongs to the acetyltransferase family. RimJ subfamily.</text>
</comment>
<dbReference type="GO" id="GO:0005840">
    <property type="term" value="C:ribosome"/>
    <property type="evidence" value="ECO:0007669"/>
    <property type="project" value="UniProtKB-KW"/>
</dbReference>
<keyword evidence="5" id="KW-0689">Ribosomal protein</keyword>
<dbReference type="Pfam" id="PF13302">
    <property type="entry name" value="Acetyltransf_3"/>
    <property type="match status" value="1"/>
</dbReference>
<dbReference type="InterPro" id="IPR051531">
    <property type="entry name" value="N-acetyltransferase"/>
</dbReference>
<dbReference type="SUPFAM" id="SSF55729">
    <property type="entry name" value="Acyl-CoA N-acyltransferases (Nat)"/>
    <property type="match status" value="1"/>
</dbReference>
<dbReference type="Proteomes" id="UP000809621">
    <property type="component" value="Unassembled WGS sequence"/>
</dbReference>
<name>A0ABS2HE71_9VIBR</name>
<proteinExistence type="inferred from homology"/>
<organism evidence="5 6">
    <name type="scientific">Vibrio ulleungensis</name>
    <dbReference type="NCBI Taxonomy" id="2807619"/>
    <lineage>
        <taxon>Bacteria</taxon>
        <taxon>Pseudomonadati</taxon>
        <taxon>Pseudomonadota</taxon>
        <taxon>Gammaproteobacteria</taxon>
        <taxon>Vibrionales</taxon>
        <taxon>Vibrionaceae</taxon>
        <taxon>Vibrio</taxon>
    </lineage>
</organism>
<keyword evidence="1" id="KW-0808">Transferase</keyword>
<dbReference type="NCBIfam" id="NF008072">
    <property type="entry name" value="PRK10809.1"/>
    <property type="match status" value="1"/>
</dbReference>
<comment type="caution">
    <text evidence="5">The sequence shown here is derived from an EMBL/GenBank/DDBJ whole genome shotgun (WGS) entry which is preliminary data.</text>
</comment>
<keyword evidence="6" id="KW-1185">Reference proteome</keyword>
<dbReference type="Gene3D" id="3.40.630.30">
    <property type="match status" value="1"/>
</dbReference>
<feature type="domain" description="N-acetyltransferase" evidence="4">
    <location>
        <begin position="13"/>
        <end position="182"/>
    </location>
</feature>
<accession>A0ABS2HE71</accession>
<dbReference type="InterPro" id="IPR016181">
    <property type="entry name" value="Acyl_CoA_acyltransferase"/>
</dbReference>
<dbReference type="CDD" id="cd04301">
    <property type="entry name" value="NAT_SF"/>
    <property type="match status" value="1"/>
</dbReference>
<evidence type="ECO:0000256" key="2">
    <source>
        <dbReference type="ARBA" id="ARBA00023315"/>
    </source>
</evidence>
<reference evidence="5 6" key="1">
    <citation type="submission" date="2021-02" db="EMBL/GenBank/DDBJ databases">
        <authorList>
            <person name="Park J.-S."/>
        </authorList>
    </citation>
    <scope>NUCLEOTIDE SEQUENCE [LARGE SCALE GENOMIC DNA]</scope>
    <source>
        <strain evidence="5 6">188UL20-2</strain>
    </source>
</reference>
<evidence type="ECO:0000259" key="4">
    <source>
        <dbReference type="PROSITE" id="PS51186"/>
    </source>
</evidence>
<evidence type="ECO:0000256" key="1">
    <source>
        <dbReference type="ARBA" id="ARBA00022679"/>
    </source>
</evidence>
<dbReference type="RefSeq" id="WP_205157508.1">
    <property type="nucleotide sequence ID" value="NZ_JAFEUM010000002.1"/>
</dbReference>
<keyword evidence="2" id="KW-0012">Acyltransferase</keyword>
<dbReference type="PROSITE" id="PS51186">
    <property type="entry name" value="GNAT"/>
    <property type="match status" value="1"/>
</dbReference>